<dbReference type="GO" id="GO:0015629">
    <property type="term" value="C:actin cytoskeleton"/>
    <property type="evidence" value="ECO:0007669"/>
    <property type="project" value="TreeGrafter"/>
</dbReference>
<dbReference type="OrthoDB" id="5562606at2759"/>
<dbReference type="Proteomes" id="UP000472260">
    <property type="component" value="Unassembled WGS sequence"/>
</dbReference>
<feature type="compositionally biased region" description="Basic and acidic residues" evidence="1">
    <location>
        <begin position="243"/>
        <end position="254"/>
    </location>
</feature>
<dbReference type="PANTHER" id="PTHR14938:SF2">
    <property type="entry name" value="HCLS1-ASSOCIATED PROTEIN X-1"/>
    <property type="match status" value="1"/>
</dbReference>
<evidence type="ECO:0000313" key="2">
    <source>
        <dbReference type="Ensembl" id="ENSSANP00000062786.1"/>
    </source>
</evidence>
<sequence>MSVFDLFRGFFGVPGGHYRGDGRRDPFFDGMIHEDDEDEDDDNGFHHDYFNRPRRDPFDDAFRFGFSFGPGGMRFEEPELFGQIFRDMEEIFAGLGRFDEHHGFGHRGAPPVEAPPQEGAEKGRGRAGSSNPIRDFMLKSPDSSPDTPALPPPSGAPKDRDSSSPQDPSSHFPQWRPFSKFHDFWKDGLLRPKEVEKKEDGDLDSQVSSGGLDQILTPAPSQPKIRSTFKSVSVTKVVRPDGTVEERRTVRDGEGNEETTVTISGPSGRDGPQDQSGPLMPGGLNPSTDMQDDFSVFSKFFRG</sequence>
<dbReference type="GO" id="GO:0005739">
    <property type="term" value="C:mitochondrion"/>
    <property type="evidence" value="ECO:0007669"/>
    <property type="project" value="TreeGrafter"/>
</dbReference>
<keyword evidence="3" id="KW-1185">Reference proteome</keyword>
<evidence type="ECO:0000256" key="1">
    <source>
        <dbReference type="SAM" id="MobiDB-lite"/>
    </source>
</evidence>
<feature type="region of interest" description="Disordered" evidence="1">
    <location>
        <begin position="102"/>
        <end position="177"/>
    </location>
</feature>
<proteinExistence type="predicted"/>
<evidence type="ECO:0000313" key="3">
    <source>
        <dbReference type="Proteomes" id="UP000472260"/>
    </source>
</evidence>
<dbReference type="GO" id="GO:0016529">
    <property type="term" value="C:sarcoplasmic reticulum"/>
    <property type="evidence" value="ECO:0007669"/>
    <property type="project" value="TreeGrafter"/>
</dbReference>
<dbReference type="PIRSF" id="PIRSF037634">
    <property type="entry name" value="HS1-associating_X-1"/>
    <property type="match status" value="1"/>
</dbReference>
<dbReference type="Ensembl" id="ENSSANT00000066749.1">
    <property type="protein sequence ID" value="ENSSANP00000062786.1"/>
    <property type="gene ID" value="ENSSANG00000031315.1"/>
</dbReference>
<reference evidence="2" key="2">
    <citation type="submission" date="2025-09" db="UniProtKB">
        <authorList>
            <consortium name="Ensembl"/>
        </authorList>
    </citation>
    <scope>IDENTIFICATION</scope>
</reference>
<accession>A0A671PUA6</accession>
<dbReference type="GO" id="GO:0016324">
    <property type="term" value="C:apical plasma membrane"/>
    <property type="evidence" value="ECO:0007669"/>
    <property type="project" value="TreeGrafter"/>
</dbReference>
<dbReference type="GO" id="GO:0030136">
    <property type="term" value="C:clathrin-coated vesicle"/>
    <property type="evidence" value="ECO:0007669"/>
    <property type="project" value="TreeGrafter"/>
</dbReference>
<protein>
    <submittedName>
        <fullName evidence="2">HCLS1-associated protein X-1-like</fullName>
    </submittedName>
</protein>
<gene>
    <name evidence="2" type="primary">LOC107670002</name>
</gene>
<dbReference type="AlphaFoldDB" id="A0A671PUA6"/>
<reference evidence="2" key="1">
    <citation type="submission" date="2025-08" db="UniProtKB">
        <authorList>
            <consortium name="Ensembl"/>
        </authorList>
    </citation>
    <scope>IDENTIFICATION</scope>
</reference>
<dbReference type="GeneID" id="107670002"/>
<organism evidence="2 3">
    <name type="scientific">Sinocyclocheilus anshuiensis</name>
    <dbReference type="NCBI Taxonomy" id="1608454"/>
    <lineage>
        <taxon>Eukaryota</taxon>
        <taxon>Metazoa</taxon>
        <taxon>Chordata</taxon>
        <taxon>Craniata</taxon>
        <taxon>Vertebrata</taxon>
        <taxon>Euteleostomi</taxon>
        <taxon>Actinopterygii</taxon>
        <taxon>Neopterygii</taxon>
        <taxon>Teleostei</taxon>
        <taxon>Ostariophysi</taxon>
        <taxon>Cypriniformes</taxon>
        <taxon>Cyprinidae</taxon>
        <taxon>Cyprininae</taxon>
        <taxon>Sinocyclocheilus</taxon>
    </lineage>
</organism>
<dbReference type="PANTHER" id="PTHR14938">
    <property type="entry name" value="HCLS1-ASSOCIATED PROTEIN X-1"/>
    <property type="match status" value="1"/>
</dbReference>
<dbReference type="KEGG" id="sanh:107670002"/>
<name>A0A671PUA6_9TELE</name>
<dbReference type="RefSeq" id="XP_016317943.1">
    <property type="nucleotide sequence ID" value="XM_016462457.1"/>
</dbReference>
<feature type="region of interest" description="Disordered" evidence="1">
    <location>
        <begin position="192"/>
        <end position="223"/>
    </location>
</feature>
<dbReference type="InterPro" id="IPR017248">
    <property type="entry name" value="HAX-1"/>
</dbReference>
<feature type="region of interest" description="Disordered" evidence="1">
    <location>
        <begin position="243"/>
        <end position="292"/>
    </location>
</feature>
<dbReference type="GO" id="GO:0043066">
    <property type="term" value="P:negative regulation of apoptotic process"/>
    <property type="evidence" value="ECO:0007669"/>
    <property type="project" value="InterPro"/>
</dbReference>
<dbReference type="GO" id="GO:0030833">
    <property type="term" value="P:regulation of actin filament polymerization"/>
    <property type="evidence" value="ECO:0007669"/>
    <property type="project" value="TreeGrafter"/>
</dbReference>